<dbReference type="CDD" id="cd13426">
    <property type="entry name" value="Peptidase_G1"/>
    <property type="match status" value="1"/>
</dbReference>
<comment type="caution">
    <text evidence="4">The sequence shown here is derived from an EMBL/GenBank/DDBJ whole genome shotgun (WGS) entry which is preliminary data.</text>
</comment>
<feature type="compositionally biased region" description="Basic and acidic residues" evidence="2">
    <location>
        <begin position="23"/>
        <end position="33"/>
    </location>
</feature>
<dbReference type="PRINTS" id="PR00977">
    <property type="entry name" value="SCYTLDPTASE"/>
</dbReference>
<dbReference type="InterPro" id="IPR038656">
    <property type="entry name" value="Peptidase_G1_sf"/>
</dbReference>
<proteinExistence type="predicted"/>
<dbReference type="GO" id="GO:0006508">
    <property type="term" value="P:proteolysis"/>
    <property type="evidence" value="ECO:0007669"/>
    <property type="project" value="InterPro"/>
</dbReference>
<feature type="active site" description="Proton acceptor" evidence="1">
    <location>
        <position position="212"/>
    </location>
</feature>
<accession>A0A423W8L8</accession>
<organism evidence="4 5">
    <name type="scientific">Cytospora chrysosperma</name>
    <name type="common">Cytospora canker fungus</name>
    <name type="synonym">Sphaeria chrysosperma</name>
    <dbReference type="NCBI Taxonomy" id="252740"/>
    <lineage>
        <taxon>Eukaryota</taxon>
        <taxon>Fungi</taxon>
        <taxon>Dikarya</taxon>
        <taxon>Ascomycota</taxon>
        <taxon>Pezizomycotina</taxon>
        <taxon>Sordariomycetes</taxon>
        <taxon>Sordariomycetidae</taxon>
        <taxon>Diaporthales</taxon>
        <taxon>Cytosporaceae</taxon>
        <taxon>Cytospora</taxon>
    </lineage>
</organism>
<dbReference type="SUPFAM" id="SSF49899">
    <property type="entry name" value="Concanavalin A-like lectins/glucanases"/>
    <property type="match status" value="1"/>
</dbReference>
<dbReference type="EMBL" id="LJZO01000010">
    <property type="protein sequence ID" value="ROV99696.1"/>
    <property type="molecule type" value="Genomic_DNA"/>
</dbReference>
<dbReference type="InterPro" id="IPR000250">
    <property type="entry name" value="Peptidase_G1"/>
</dbReference>
<sequence length="278" mass="29350">MKYSTIFTALLCAETALGARWTEKRRQSREARQLSRRSSSGALRATHPKIPSDGPVEGLIDGLANKSNVEYSSNWAGAVLIGTGYTEVTGTVTVPTLTTSSSSRTESAGSAWVGIDGDTCSTAILQTGIDWYVEGSSVSYDAWYEWYPDYAYDFSGITISAGDSIKMTVTATSKTGGTAVIENLTTGTTKTETFSGVTDGSLCEYNAEWIVEDFEECSSTCSLVPFADFGTVTFTSASAVKSGTTVGVTGATIIDIEQSGKVLTSCSDTSSTVTCTYV</sequence>
<name>A0A423W8L8_CYTCH</name>
<feature type="region of interest" description="Disordered" evidence="2">
    <location>
        <begin position="23"/>
        <end position="52"/>
    </location>
</feature>
<dbReference type="PANTHER" id="PTHR37536:SF3">
    <property type="entry name" value="PUTATIVE (AFU_ORTHOLOGUE AFUA_3G02970)-RELATED"/>
    <property type="match status" value="1"/>
</dbReference>
<dbReference type="PANTHER" id="PTHR37536">
    <property type="entry name" value="PUTATIVE (AFU_ORTHOLOGUE AFUA_3G02970)-RELATED"/>
    <property type="match status" value="1"/>
</dbReference>
<keyword evidence="5" id="KW-1185">Reference proteome</keyword>
<evidence type="ECO:0000313" key="5">
    <source>
        <dbReference type="Proteomes" id="UP000284375"/>
    </source>
</evidence>
<dbReference type="OrthoDB" id="2862635at2759"/>
<feature type="compositionally biased region" description="Low complexity" evidence="2">
    <location>
        <begin position="36"/>
        <end position="45"/>
    </location>
</feature>
<gene>
    <name evidence="4" type="ORF">VSDG_02961</name>
</gene>
<evidence type="ECO:0000256" key="2">
    <source>
        <dbReference type="SAM" id="MobiDB-lite"/>
    </source>
</evidence>
<dbReference type="Gene3D" id="2.60.120.700">
    <property type="entry name" value="Peptidase G1"/>
    <property type="match status" value="1"/>
</dbReference>
<dbReference type="AlphaFoldDB" id="A0A423W8L8"/>
<dbReference type="InterPro" id="IPR013320">
    <property type="entry name" value="ConA-like_dom_sf"/>
</dbReference>
<dbReference type="GO" id="GO:0070007">
    <property type="term" value="F:glutamic-type endopeptidase activity"/>
    <property type="evidence" value="ECO:0007669"/>
    <property type="project" value="InterPro"/>
</dbReference>
<feature type="signal peptide" evidence="3">
    <location>
        <begin position="1"/>
        <end position="18"/>
    </location>
</feature>
<feature type="chain" id="PRO_5019215283" evidence="3">
    <location>
        <begin position="19"/>
        <end position="278"/>
    </location>
</feature>
<dbReference type="Pfam" id="PF01828">
    <property type="entry name" value="Peptidase_A4"/>
    <property type="match status" value="1"/>
</dbReference>
<keyword evidence="3" id="KW-0732">Signal</keyword>
<evidence type="ECO:0000256" key="1">
    <source>
        <dbReference type="PIRSR" id="PIRSR600250-50"/>
    </source>
</evidence>
<reference evidence="4 5" key="1">
    <citation type="submission" date="2015-09" db="EMBL/GenBank/DDBJ databases">
        <title>Host preference determinants of Valsa canker pathogens revealed by comparative genomics.</title>
        <authorList>
            <person name="Yin Z."/>
            <person name="Huang L."/>
        </authorList>
    </citation>
    <scope>NUCLEOTIDE SEQUENCE [LARGE SCALE GENOMIC DNA]</scope>
    <source>
        <strain evidence="4 5">YSFL</strain>
    </source>
</reference>
<evidence type="ECO:0000313" key="4">
    <source>
        <dbReference type="EMBL" id="ROV99696.1"/>
    </source>
</evidence>
<dbReference type="Proteomes" id="UP000284375">
    <property type="component" value="Unassembled WGS sequence"/>
</dbReference>
<protein>
    <submittedName>
        <fullName evidence="4">Uncharacterized protein</fullName>
    </submittedName>
</protein>
<evidence type="ECO:0000256" key="3">
    <source>
        <dbReference type="SAM" id="SignalP"/>
    </source>
</evidence>
<dbReference type="STRING" id="252740.A0A423W8L8"/>